<evidence type="ECO:0000313" key="2">
    <source>
        <dbReference type="EMBL" id="SDY38421.1"/>
    </source>
</evidence>
<feature type="transmembrane region" description="Helical" evidence="1">
    <location>
        <begin position="36"/>
        <end position="53"/>
    </location>
</feature>
<gene>
    <name evidence="2" type="ORF">SAMN04487946_11352</name>
</gene>
<keyword evidence="1" id="KW-1133">Transmembrane helix</keyword>
<proteinExistence type="predicted"/>
<keyword evidence="1" id="KW-0812">Transmembrane</keyword>
<name>A0A1H3JET5_9EURY</name>
<organism evidence="2 3">
    <name type="scientific">Halobellus clavatus</name>
    <dbReference type="NCBI Taxonomy" id="660517"/>
    <lineage>
        <taxon>Archaea</taxon>
        <taxon>Methanobacteriati</taxon>
        <taxon>Methanobacteriota</taxon>
        <taxon>Stenosarchaea group</taxon>
        <taxon>Halobacteria</taxon>
        <taxon>Halobacteriales</taxon>
        <taxon>Haloferacaceae</taxon>
        <taxon>Halobellus</taxon>
    </lineage>
</organism>
<keyword evidence="1" id="KW-0472">Membrane</keyword>
<protein>
    <submittedName>
        <fullName evidence="2">Uncharacterized protein</fullName>
    </submittedName>
</protein>
<dbReference type="RefSeq" id="WP_175454676.1">
    <property type="nucleotide sequence ID" value="NZ_FNPB01000013.1"/>
</dbReference>
<sequence>MPSPLDSPVVRYGMSLMSAAAVAVVAFAFLDGTIRWVALGIAALELVVTPQILKQAA</sequence>
<feature type="transmembrane region" description="Helical" evidence="1">
    <location>
        <begin position="12"/>
        <end position="30"/>
    </location>
</feature>
<evidence type="ECO:0000256" key="1">
    <source>
        <dbReference type="SAM" id="Phobius"/>
    </source>
</evidence>
<evidence type="ECO:0000313" key="3">
    <source>
        <dbReference type="Proteomes" id="UP000199170"/>
    </source>
</evidence>
<reference evidence="3" key="1">
    <citation type="submission" date="2016-10" db="EMBL/GenBank/DDBJ databases">
        <authorList>
            <person name="Varghese N."/>
            <person name="Submissions S."/>
        </authorList>
    </citation>
    <scope>NUCLEOTIDE SEQUENCE [LARGE SCALE GENOMIC DNA]</scope>
    <source>
        <strain evidence="3">CGMCC 1.10118</strain>
    </source>
</reference>
<dbReference type="AlphaFoldDB" id="A0A1H3JET5"/>
<accession>A0A1H3JET5</accession>
<dbReference type="EMBL" id="FNPB01000013">
    <property type="protein sequence ID" value="SDY38421.1"/>
    <property type="molecule type" value="Genomic_DNA"/>
</dbReference>
<dbReference type="Proteomes" id="UP000199170">
    <property type="component" value="Unassembled WGS sequence"/>
</dbReference>
<keyword evidence="3" id="KW-1185">Reference proteome</keyword>